<feature type="binding site" evidence="9">
    <location>
        <position position="41"/>
    </location>
    <ligand>
        <name>(2E)-4-hydroxy-3-methylbut-2-enyl diphosphate</name>
        <dbReference type="ChEBI" id="CHEBI:128753"/>
    </ligand>
</feature>
<dbReference type="InterPro" id="IPR003451">
    <property type="entry name" value="LytB/IspH"/>
</dbReference>
<dbReference type="KEGG" id="dol:Dole_0383"/>
<feature type="binding site" evidence="9">
    <location>
        <position position="217"/>
    </location>
    <ligand>
        <name>(2E)-4-hydroxy-3-methylbut-2-enyl diphosphate</name>
        <dbReference type="ChEBI" id="CHEBI:128753"/>
    </ligand>
</feature>
<dbReference type="GO" id="GO:0051745">
    <property type="term" value="F:4-hydroxy-3-methylbut-2-enyl diphosphate reductase activity"/>
    <property type="evidence" value="ECO:0007669"/>
    <property type="project" value="UniProtKB-UniRule"/>
</dbReference>
<feature type="binding site" evidence="9">
    <location>
        <position position="219"/>
    </location>
    <ligand>
        <name>isopentenyl diphosphate</name>
        <dbReference type="ChEBI" id="CHEBI:128769"/>
    </ligand>
</feature>
<dbReference type="Proteomes" id="UP000008561">
    <property type="component" value="Chromosome"/>
</dbReference>
<feature type="binding site" evidence="9">
    <location>
        <position position="261"/>
    </location>
    <ligand>
        <name>dimethylallyl diphosphate</name>
        <dbReference type="ChEBI" id="CHEBI:57623"/>
    </ligand>
</feature>
<feature type="binding site" evidence="9">
    <location>
        <position position="219"/>
    </location>
    <ligand>
        <name>(2E)-4-hydroxy-3-methylbut-2-enyl diphosphate</name>
        <dbReference type="ChEBI" id="CHEBI:128753"/>
    </ligand>
</feature>
<dbReference type="CDD" id="cd13967">
    <property type="entry name" value="PT_UbiA_5"/>
    <property type="match status" value="1"/>
</dbReference>
<dbReference type="GO" id="GO:0016114">
    <property type="term" value="P:terpenoid biosynthetic process"/>
    <property type="evidence" value="ECO:0007669"/>
    <property type="project" value="UniProtKB-UniRule"/>
</dbReference>
<feature type="binding site" evidence="9">
    <location>
        <position position="261"/>
    </location>
    <ligand>
        <name>isopentenyl diphosphate</name>
        <dbReference type="ChEBI" id="CHEBI:128769"/>
    </ligand>
</feature>
<evidence type="ECO:0000256" key="1">
    <source>
        <dbReference type="ARBA" id="ARBA00004141"/>
    </source>
</evidence>
<comment type="catalytic activity">
    <reaction evidence="9">
        <text>isopentenyl diphosphate + 2 oxidized [2Fe-2S]-[ferredoxin] + H2O = (2E)-4-hydroxy-3-methylbut-2-enyl diphosphate + 2 reduced [2Fe-2S]-[ferredoxin] + 2 H(+)</text>
        <dbReference type="Rhea" id="RHEA:24488"/>
        <dbReference type="Rhea" id="RHEA-COMP:10000"/>
        <dbReference type="Rhea" id="RHEA-COMP:10001"/>
        <dbReference type="ChEBI" id="CHEBI:15377"/>
        <dbReference type="ChEBI" id="CHEBI:15378"/>
        <dbReference type="ChEBI" id="CHEBI:33737"/>
        <dbReference type="ChEBI" id="CHEBI:33738"/>
        <dbReference type="ChEBI" id="CHEBI:128753"/>
        <dbReference type="ChEBI" id="CHEBI:128769"/>
        <dbReference type="EC" id="1.17.7.4"/>
    </reaction>
</comment>
<dbReference type="Gene3D" id="3.40.50.11270">
    <property type="match status" value="1"/>
</dbReference>
<feature type="binding site" evidence="9">
    <location>
        <position position="41"/>
    </location>
    <ligand>
        <name>dimethylallyl diphosphate</name>
        <dbReference type="ChEBI" id="CHEBI:57623"/>
    </ligand>
</feature>
<feature type="active site" description="Proton donor" evidence="9">
    <location>
        <position position="125"/>
    </location>
</feature>
<feature type="transmembrane region" description="Helical" evidence="10">
    <location>
        <begin position="551"/>
        <end position="571"/>
    </location>
</feature>
<evidence type="ECO:0000313" key="11">
    <source>
        <dbReference type="EMBL" id="ABW66193.1"/>
    </source>
</evidence>
<feature type="binding site" evidence="9">
    <location>
        <position position="189"/>
    </location>
    <ligand>
        <name>[4Fe-4S] cluster</name>
        <dbReference type="ChEBI" id="CHEBI:49883"/>
    </ligand>
</feature>
<reference evidence="11 12" key="1">
    <citation type="submission" date="2007-10" db="EMBL/GenBank/DDBJ databases">
        <title>Complete sequence of Desulfococcus oleovorans Hxd3.</title>
        <authorList>
            <consortium name="US DOE Joint Genome Institute"/>
            <person name="Copeland A."/>
            <person name="Lucas S."/>
            <person name="Lapidus A."/>
            <person name="Barry K."/>
            <person name="Glavina del Rio T."/>
            <person name="Dalin E."/>
            <person name="Tice H."/>
            <person name="Pitluck S."/>
            <person name="Kiss H."/>
            <person name="Brettin T."/>
            <person name="Bruce D."/>
            <person name="Detter J.C."/>
            <person name="Han C."/>
            <person name="Schmutz J."/>
            <person name="Larimer F."/>
            <person name="Land M."/>
            <person name="Hauser L."/>
            <person name="Kyrpides N."/>
            <person name="Kim E."/>
            <person name="Wawrik B."/>
            <person name="Richardson P."/>
        </authorList>
    </citation>
    <scope>NUCLEOTIDE SEQUENCE [LARGE SCALE GENOMIC DNA]</scope>
    <source>
        <strain evidence="12">DSM 6200 / JCM 39069 / Hxd3</strain>
    </source>
</reference>
<evidence type="ECO:0000256" key="4">
    <source>
        <dbReference type="ARBA" id="ARBA00022723"/>
    </source>
</evidence>
<evidence type="ECO:0000313" key="12">
    <source>
        <dbReference type="Proteomes" id="UP000008561"/>
    </source>
</evidence>
<comment type="cofactor">
    <cofactor evidence="9">
        <name>[4Fe-4S] cluster</name>
        <dbReference type="ChEBI" id="CHEBI:49883"/>
    </cofactor>
    <text evidence="9">Binds 1 [4Fe-4S] cluster per subunit.</text>
</comment>
<feature type="transmembrane region" description="Helical" evidence="10">
    <location>
        <begin position="452"/>
        <end position="471"/>
    </location>
</feature>
<dbReference type="GO" id="GO:0046872">
    <property type="term" value="F:metal ion binding"/>
    <property type="evidence" value="ECO:0007669"/>
    <property type="project" value="UniProtKB-KW"/>
</dbReference>
<dbReference type="eggNOG" id="COG0761">
    <property type="taxonomic scope" value="Bacteria"/>
</dbReference>
<feature type="binding site" evidence="9">
    <location>
        <position position="123"/>
    </location>
    <ligand>
        <name>isopentenyl diphosphate</name>
        <dbReference type="ChEBI" id="CHEBI:128769"/>
    </ligand>
</feature>
<dbReference type="PANTHER" id="PTHR30426">
    <property type="entry name" value="4-HYDROXY-3-METHYLBUT-2-ENYL DIPHOSPHATE REDUCTASE"/>
    <property type="match status" value="1"/>
</dbReference>
<dbReference type="Gene3D" id="3.40.1010.20">
    <property type="entry name" value="4-hydroxy-3-methylbut-2-enyl diphosphate reductase, catalytic domain"/>
    <property type="match status" value="2"/>
</dbReference>
<feature type="transmembrane region" description="Helical" evidence="10">
    <location>
        <begin position="295"/>
        <end position="317"/>
    </location>
</feature>
<feature type="binding site" evidence="9">
    <location>
        <position position="219"/>
    </location>
    <ligand>
        <name>dimethylallyl diphosphate</name>
        <dbReference type="ChEBI" id="CHEBI:57623"/>
    </ligand>
</feature>
<evidence type="ECO:0000256" key="3">
    <source>
        <dbReference type="ARBA" id="ARBA00022692"/>
    </source>
</evidence>
<feature type="transmembrane region" description="Helical" evidence="10">
    <location>
        <begin position="390"/>
        <end position="408"/>
    </location>
</feature>
<feature type="transmembrane region" description="Helical" evidence="10">
    <location>
        <begin position="323"/>
        <end position="343"/>
    </location>
</feature>
<comment type="similarity">
    <text evidence="9">Belongs to the IspH family.</text>
</comment>
<evidence type="ECO:0000256" key="8">
    <source>
        <dbReference type="ARBA" id="ARBA00023136"/>
    </source>
</evidence>
<dbReference type="GO" id="GO:0051539">
    <property type="term" value="F:4 iron, 4 sulfur cluster binding"/>
    <property type="evidence" value="ECO:0007669"/>
    <property type="project" value="UniProtKB-UniRule"/>
</dbReference>
<feature type="binding site" evidence="9">
    <location>
        <position position="95"/>
    </location>
    <ligand>
        <name>[4Fe-4S] cluster</name>
        <dbReference type="ChEBI" id="CHEBI:49883"/>
    </ligand>
</feature>
<feature type="transmembrane region" description="Helical" evidence="10">
    <location>
        <begin position="429"/>
        <end position="446"/>
    </location>
</feature>
<keyword evidence="12" id="KW-1185">Reference proteome</keyword>
<feature type="binding site" evidence="9">
    <location>
        <position position="73"/>
    </location>
    <ligand>
        <name>dimethylallyl diphosphate</name>
        <dbReference type="ChEBI" id="CHEBI:57623"/>
    </ligand>
</feature>
<feature type="binding site" evidence="9">
    <location>
        <position position="73"/>
    </location>
    <ligand>
        <name>isopentenyl diphosphate</name>
        <dbReference type="ChEBI" id="CHEBI:128769"/>
    </ligand>
</feature>
<feature type="transmembrane region" description="Helical" evidence="10">
    <location>
        <begin position="505"/>
        <end position="531"/>
    </location>
</feature>
<feature type="binding site" evidence="9">
    <location>
        <position position="73"/>
    </location>
    <ligand>
        <name>(2E)-4-hydroxy-3-methylbut-2-enyl diphosphate</name>
        <dbReference type="ChEBI" id="CHEBI:128753"/>
    </ligand>
</feature>
<protein>
    <recommendedName>
        <fullName evidence="9">4-hydroxy-3-methylbut-2-enyl diphosphate reductase</fullName>
        <shortName evidence="9">HMBPP reductase</shortName>
        <ecNumber evidence="9">1.17.7.4</ecNumber>
    </recommendedName>
</protein>
<comment type="catalytic activity">
    <reaction evidence="9">
        <text>dimethylallyl diphosphate + 2 oxidized [2Fe-2S]-[ferredoxin] + H2O = (2E)-4-hydroxy-3-methylbut-2-enyl diphosphate + 2 reduced [2Fe-2S]-[ferredoxin] + 2 H(+)</text>
        <dbReference type="Rhea" id="RHEA:24825"/>
        <dbReference type="Rhea" id="RHEA-COMP:10000"/>
        <dbReference type="Rhea" id="RHEA-COMP:10001"/>
        <dbReference type="ChEBI" id="CHEBI:15377"/>
        <dbReference type="ChEBI" id="CHEBI:15378"/>
        <dbReference type="ChEBI" id="CHEBI:33737"/>
        <dbReference type="ChEBI" id="CHEBI:33738"/>
        <dbReference type="ChEBI" id="CHEBI:57623"/>
        <dbReference type="ChEBI" id="CHEBI:128753"/>
        <dbReference type="EC" id="1.17.7.4"/>
    </reaction>
</comment>
<accession>A8ZT29</accession>
<dbReference type="PANTHER" id="PTHR30426:SF0">
    <property type="entry name" value="4-HYDROXY-3-METHYLBUT-2-ENYL DIPHOSPHATE REDUCTASE"/>
    <property type="match status" value="1"/>
</dbReference>
<dbReference type="Pfam" id="PF02401">
    <property type="entry name" value="LYTB"/>
    <property type="match status" value="1"/>
</dbReference>
<comment type="function">
    <text evidence="9">Catalyzes the conversion of 1-hydroxy-2-methyl-2-(E)-butenyl 4-diphosphate (HMBPP) into a mixture of isopentenyl diphosphate (IPP) and dimethylallyl diphosphate (DMAPP). Acts in the terminal step of the DOXP/MEP pathway for isoprenoid precursor biosynthesis.</text>
</comment>
<evidence type="ECO:0000256" key="7">
    <source>
        <dbReference type="ARBA" id="ARBA00023014"/>
    </source>
</evidence>
<comment type="pathway">
    <text evidence="9">Isoprenoid biosynthesis; dimethylallyl diphosphate biosynthesis; dimethylallyl diphosphate from (2E)-4-hydroxy-3-methylbutenyl diphosphate: step 1/1.</text>
</comment>
<dbReference type="HOGENOM" id="CLU_477965_0_0_7"/>
<dbReference type="AlphaFoldDB" id="A8ZT29"/>
<feature type="binding site" evidence="9">
    <location>
        <position position="161"/>
    </location>
    <ligand>
        <name>(2E)-4-hydroxy-3-methylbut-2-enyl diphosphate</name>
        <dbReference type="ChEBI" id="CHEBI:128753"/>
    </ligand>
</feature>
<dbReference type="eggNOG" id="COG0382">
    <property type="taxonomic scope" value="Bacteria"/>
</dbReference>
<dbReference type="STRING" id="96561.Dole_0383"/>
<keyword evidence="7 9" id="KW-0411">Iron-sulfur</keyword>
<dbReference type="GO" id="GO:0016765">
    <property type="term" value="F:transferase activity, transferring alkyl or aryl (other than methyl) groups"/>
    <property type="evidence" value="ECO:0007669"/>
    <property type="project" value="InterPro"/>
</dbReference>
<feature type="binding site" evidence="9">
    <location>
        <position position="12"/>
    </location>
    <ligand>
        <name>[4Fe-4S] cluster</name>
        <dbReference type="ChEBI" id="CHEBI:49883"/>
    </ligand>
</feature>
<evidence type="ECO:0000256" key="2">
    <source>
        <dbReference type="ARBA" id="ARBA00022485"/>
    </source>
</evidence>
<dbReference type="OrthoDB" id="9804068at2"/>
<dbReference type="CDD" id="cd13944">
    <property type="entry name" value="lytB_ispH"/>
    <property type="match status" value="1"/>
</dbReference>
<feature type="binding site" evidence="9">
    <location>
        <position position="217"/>
    </location>
    <ligand>
        <name>isopentenyl diphosphate</name>
        <dbReference type="ChEBI" id="CHEBI:128769"/>
    </ligand>
</feature>
<evidence type="ECO:0000256" key="9">
    <source>
        <dbReference type="HAMAP-Rule" id="MF_00191"/>
    </source>
</evidence>
<keyword evidence="8 10" id="KW-0472">Membrane</keyword>
<keyword evidence="2 9" id="KW-0004">4Fe-4S</keyword>
<sequence>MKVSIAKTSGFCMGVRRAVDMVLDASNRYTEPIYTFGPLIHNPQVLRLLAEKKISVMETIPEQGNGIVLIRAHGVPPRTREKLEAAGFTVIDATCPRVVKVQTIISRNAAEGCAVIIIGDKDHPEVVGLLGYAGDRGVVADSLEALKALPAFEKAIIVAQTTQSTRLFDEVGAWAAAHHPHYQVFNTICPSTKNRQAETEALARQTDAMVVVGGYNSGNTQRLAQVSKKSGHPVFHVETSEELDTNALAKSDHIGITAGASTPNWIIKKIYRELEAARFRSKGPLARTLFSAQRLLLLTNIYLAIGAGLLCYSASLLRQGEHFAPHILIAMLYIFSMHTLNRLTGIAEDHYNDPYRAAFYDKNMTVLALLAVGAGGLGLAVAFSLGVFPFLMLLVMSGLGLSYNLYLVPKGVTAIPFRRIKDIPGSKTLLISAAWGVAVCAFPAAATDSLNFSSMFTALWLAGIVFVRSAFFDLIDMQGDRIAGKETLPVLMGADRALRFLKQMLAGLFLFLLAATLLGVVSSLGYLLLVLPVTGYMLLALYQRDTLQSGLVLEFLVESQFVLAGLLALTWTMMTAL</sequence>
<dbReference type="GO" id="GO:0050992">
    <property type="term" value="P:dimethylallyl diphosphate biosynthetic process"/>
    <property type="evidence" value="ECO:0007669"/>
    <property type="project" value="UniProtKB-UniRule"/>
</dbReference>
<comment type="pathway">
    <text evidence="9">Isoprenoid biosynthesis; isopentenyl diphosphate biosynthesis via DXP pathway; isopentenyl diphosphate from 1-deoxy-D-xylulose 5-phosphate: step 6/6.</text>
</comment>
<comment type="caution">
    <text evidence="9">Lacks conserved residue(s) required for the propagation of feature annotation.</text>
</comment>
<dbReference type="RefSeq" id="WP_012173812.1">
    <property type="nucleotide sequence ID" value="NC_009943.1"/>
</dbReference>
<dbReference type="EMBL" id="CP000859">
    <property type="protein sequence ID" value="ABW66193.1"/>
    <property type="molecule type" value="Genomic_DNA"/>
</dbReference>
<evidence type="ECO:0000256" key="5">
    <source>
        <dbReference type="ARBA" id="ARBA00022989"/>
    </source>
</evidence>
<evidence type="ECO:0000256" key="10">
    <source>
        <dbReference type="SAM" id="Phobius"/>
    </source>
</evidence>
<dbReference type="HAMAP" id="MF_00191">
    <property type="entry name" value="IspH"/>
    <property type="match status" value="1"/>
</dbReference>
<keyword evidence="5 10" id="KW-1133">Transmembrane helix</keyword>
<dbReference type="GO" id="GO:0019288">
    <property type="term" value="P:isopentenyl diphosphate biosynthetic process, methylerythritol 4-phosphate pathway"/>
    <property type="evidence" value="ECO:0007669"/>
    <property type="project" value="UniProtKB-UniRule"/>
</dbReference>
<feature type="binding site" evidence="9">
    <location>
        <position position="217"/>
    </location>
    <ligand>
        <name>dimethylallyl diphosphate</name>
        <dbReference type="ChEBI" id="CHEBI:57623"/>
    </ligand>
</feature>
<keyword evidence="6 9" id="KW-0408">Iron</keyword>
<keyword evidence="3 10" id="KW-0812">Transmembrane</keyword>
<feature type="transmembrane region" description="Helical" evidence="10">
    <location>
        <begin position="364"/>
        <end position="384"/>
    </location>
</feature>
<comment type="subcellular location">
    <subcellularLocation>
        <location evidence="1">Membrane</location>
        <topology evidence="1">Multi-pass membrane protein</topology>
    </subcellularLocation>
</comment>
<feature type="binding site" evidence="9">
    <location>
        <position position="123"/>
    </location>
    <ligand>
        <name>(2E)-4-hydroxy-3-methylbut-2-enyl diphosphate</name>
        <dbReference type="ChEBI" id="CHEBI:128753"/>
    </ligand>
</feature>
<dbReference type="UniPathway" id="UPA00059">
    <property type="reaction ID" value="UER00105"/>
</dbReference>
<keyword evidence="9 11" id="KW-0560">Oxidoreductase</keyword>
<gene>
    <name evidence="9" type="primary">ispH</name>
    <name evidence="11" type="ordered locus">Dole_0383</name>
</gene>
<keyword evidence="4 9" id="KW-0479">Metal-binding</keyword>
<dbReference type="UniPathway" id="UPA00056">
    <property type="reaction ID" value="UER00097"/>
</dbReference>
<feature type="binding site" evidence="9">
    <location>
        <position position="123"/>
    </location>
    <ligand>
        <name>dimethylallyl diphosphate</name>
        <dbReference type="ChEBI" id="CHEBI:57623"/>
    </ligand>
</feature>
<proteinExistence type="inferred from homology"/>
<dbReference type="Pfam" id="PF01040">
    <property type="entry name" value="UbiA"/>
    <property type="match status" value="1"/>
</dbReference>
<feature type="binding site" evidence="9">
    <location>
        <position position="41"/>
    </location>
    <ligand>
        <name>isopentenyl diphosphate</name>
        <dbReference type="ChEBI" id="CHEBI:128769"/>
    </ligand>
</feature>
<evidence type="ECO:0000256" key="6">
    <source>
        <dbReference type="ARBA" id="ARBA00023004"/>
    </source>
</evidence>
<name>A8ZT29_DESOH</name>
<dbReference type="GO" id="GO:0016020">
    <property type="term" value="C:membrane"/>
    <property type="evidence" value="ECO:0007669"/>
    <property type="project" value="UniProtKB-SubCell"/>
</dbReference>
<organism evidence="11 12">
    <name type="scientific">Desulfosudis oleivorans (strain DSM 6200 / JCM 39069 / Hxd3)</name>
    <name type="common">Desulfococcus oleovorans</name>
    <dbReference type="NCBI Taxonomy" id="96561"/>
    <lineage>
        <taxon>Bacteria</taxon>
        <taxon>Pseudomonadati</taxon>
        <taxon>Thermodesulfobacteriota</taxon>
        <taxon>Desulfobacteria</taxon>
        <taxon>Desulfobacterales</taxon>
        <taxon>Desulfosudaceae</taxon>
        <taxon>Desulfosudis</taxon>
    </lineage>
</organism>
<feature type="binding site" evidence="9">
    <location>
        <position position="261"/>
    </location>
    <ligand>
        <name>(2E)-4-hydroxy-3-methylbut-2-enyl diphosphate</name>
        <dbReference type="ChEBI" id="CHEBI:128753"/>
    </ligand>
</feature>
<dbReference type="InterPro" id="IPR000537">
    <property type="entry name" value="UbiA_prenyltransferase"/>
</dbReference>
<keyword evidence="9" id="KW-0414">Isoprene biosynthesis</keyword>
<dbReference type="NCBIfam" id="TIGR00216">
    <property type="entry name" value="ispH_lytB"/>
    <property type="match status" value="1"/>
</dbReference>
<dbReference type="EC" id="1.17.7.4" evidence="9"/>